<evidence type="ECO:0000256" key="2">
    <source>
        <dbReference type="ARBA" id="ARBA00023002"/>
    </source>
</evidence>
<protein>
    <submittedName>
        <fullName evidence="3">Short chain dehydrogenase</fullName>
    </submittedName>
</protein>
<keyword evidence="2" id="KW-0560">Oxidoreductase</keyword>
<comment type="similarity">
    <text evidence="1">Belongs to the short-chain dehydrogenases/reductases (SDR) family.</text>
</comment>
<name>A0A3G2EDJ6_9BURK</name>
<dbReference type="NCBIfam" id="NF005754">
    <property type="entry name" value="PRK07578.1"/>
    <property type="match status" value="1"/>
</dbReference>
<dbReference type="PANTHER" id="PTHR43477:SF1">
    <property type="entry name" value="DIHYDROANTICAPSIN 7-DEHYDROGENASE"/>
    <property type="match status" value="1"/>
</dbReference>
<dbReference type="InterPro" id="IPR036291">
    <property type="entry name" value="NAD(P)-bd_dom_sf"/>
</dbReference>
<dbReference type="Gene3D" id="3.40.50.720">
    <property type="entry name" value="NAD(P)-binding Rossmann-like Domain"/>
    <property type="match status" value="1"/>
</dbReference>
<dbReference type="InterPro" id="IPR002347">
    <property type="entry name" value="SDR_fam"/>
</dbReference>
<proteinExistence type="inferred from homology"/>
<gene>
    <name evidence="3" type="ORF">D9M09_21150</name>
</gene>
<evidence type="ECO:0000256" key="1">
    <source>
        <dbReference type="ARBA" id="ARBA00006484"/>
    </source>
</evidence>
<dbReference type="InterPro" id="IPR051122">
    <property type="entry name" value="SDR_DHRS6-like"/>
</dbReference>
<dbReference type="SUPFAM" id="SSF51735">
    <property type="entry name" value="NAD(P)-binding Rossmann-fold domains"/>
    <property type="match status" value="1"/>
</dbReference>
<dbReference type="AlphaFoldDB" id="A0A3G2EDJ6"/>
<organism evidence="3 4">
    <name type="scientific">Janthinobacterium agaricidamnosum</name>
    <dbReference type="NCBI Taxonomy" id="55508"/>
    <lineage>
        <taxon>Bacteria</taxon>
        <taxon>Pseudomonadati</taxon>
        <taxon>Pseudomonadota</taxon>
        <taxon>Betaproteobacteria</taxon>
        <taxon>Burkholderiales</taxon>
        <taxon>Oxalobacteraceae</taxon>
        <taxon>Janthinobacterium</taxon>
    </lineage>
</organism>
<reference evidence="3 4" key="1">
    <citation type="submission" date="2018-10" db="EMBL/GenBank/DDBJ databases">
        <title>Effects of UV and annual dynamics of microbial communities in freshwater RAS systems.</title>
        <authorList>
            <person name="Bekkelund A.K."/>
            <person name="Hansen B.R."/>
            <person name="Stokken H."/>
            <person name="Eriksen B.F."/>
            <person name="Kashulin N.A."/>
        </authorList>
    </citation>
    <scope>NUCLEOTIDE SEQUENCE [LARGE SCALE GENOMIC DNA]</scope>
    <source>
        <strain evidence="3 4">BHSEK</strain>
    </source>
</reference>
<dbReference type="CDD" id="cd11731">
    <property type="entry name" value="Lin1944_like_SDR_c"/>
    <property type="match status" value="1"/>
</dbReference>
<dbReference type="PRINTS" id="PR00081">
    <property type="entry name" value="GDHRDH"/>
</dbReference>
<dbReference type="EMBL" id="CP033019">
    <property type="protein sequence ID" value="AYM78024.1"/>
    <property type="molecule type" value="Genomic_DNA"/>
</dbReference>
<accession>A0A3G2EDJ6</accession>
<dbReference type="Proteomes" id="UP000279594">
    <property type="component" value="Chromosome"/>
</dbReference>
<dbReference type="PANTHER" id="PTHR43477">
    <property type="entry name" value="DIHYDROANTICAPSIN 7-DEHYDROGENASE"/>
    <property type="match status" value="1"/>
</dbReference>
<evidence type="ECO:0000313" key="3">
    <source>
        <dbReference type="EMBL" id="AYM78024.1"/>
    </source>
</evidence>
<dbReference type="RefSeq" id="WP_121670302.1">
    <property type="nucleotide sequence ID" value="NZ_CP033019.1"/>
</dbReference>
<dbReference type="Pfam" id="PF13561">
    <property type="entry name" value="adh_short_C2"/>
    <property type="match status" value="1"/>
</dbReference>
<evidence type="ECO:0000313" key="4">
    <source>
        <dbReference type="Proteomes" id="UP000279594"/>
    </source>
</evidence>
<sequence>MKIVIIGASGTIGTAVAAQLAQRHEIIEVGSRSGTHQADMGDIAQVRALFKRIGKVDAVVVTAGKLHFGPLSEFTPEQFRLGLDSKLMGQVNVALVAQEYLNDGGSITLTSGIVADQPIRFGTAASMTNAAVEGFVRGAAIELARGVRINVVSPTVLAESLESYGPFFYGFEPAAASRVALAYSRSVEGAQTGQVYKVW</sequence>
<dbReference type="GO" id="GO:0016491">
    <property type="term" value="F:oxidoreductase activity"/>
    <property type="evidence" value="ECO:0007669"/>
    <property type="project" value="UniProtKB-KW"/>
</dbReference>
<keyword evidence="4" id="KW-1185">Reference proteome</keyword>